<reference evidence="2" key="1">
    <citation type="submission" date="2014-05" db="EMBL/GenBank/DDBJ databases">
        <title>The transcriptome of the halophilic microalga Tetraselmis sp. GSL018 isolated from the Great Salt Lake, Utah.</title>
        <authorList>
            <person name="Jinkerson R.E."/>
            <person name="D'Adamo S."/>
            <person name="Posewitz M.C."/>
        </authorList>
    </citation>
    <scope>NUCLEOTIDE SEQUENCE</scope>
    <source>
        <strain evidence="2">GSL018</strain>
    </source>
</reference>
<feature type="chain" id="PRO_5001605781" evidence="1">
    <location>
        <begin position="20"/>
        <end position="79"/>
    </location>
</feature>
<protein>
    <submittedName>
        <fullName evidence="2">Uncharacterized protein</fullName>
    </submittedName>
</protein>
<evidence type="ECO:0000313" key="2">
    <source>
        <dbReference type="EMBL" id="JAC68871.1"/>
    </source>
</evidence>
<accession>A0A061RED2</accession>
<name>A0A061RED2_9CHLO</name>
<organism evidence="2">
    <name type="scientific">Tetraselmis sp. GSL018</name>
    <dbReference type="NCBI Taxonomy" id="582737"/>
    <lineage>
        <taxon>Eukaryota</taxon>
        <taxon>Viridiplantae</taxon>
        <taxon>Chlorophyta</taxon>
        <taxon>core chlorophytes</taxon>
        <taxon>Chlorodendrophyceae</taxon>
        <taxon>Chlorodendrales</taxon>
        <taxon>Chlorodendraceae</taxon>
        <taxon>Tetraselmis</taxon>
    </lineage>
</organism>
<dbReference type="AlphaFoldDB" id="A0A061RED2"/>
<sequence>VGFLCLLLLKGLRVQFLKTSRRSSQGEKYWRTDWKNSFTHRNLVLDFPFWRLDERTVSNSQKTYRSLRCAAVSPSFSFA</sequence>
<keyword evidence="1" id="KW-0732">Signal</keyword>
<feature type="non-terminal residue" evidence="2">
    <location>
        <position position="1"/>
    </location>
</feature>
<feature type="non-terminal residue" evidence="2">
    <location>
        <position position="79"/>
    </location>
</feature>
<proteinExistence type="predicted"/>
<dbReference type="EMBL" id="GBEZ01017462">
    <property type="protein sequence ID" value="JAC68871.1"/>
    <property type="molecule type" value="Transcribed_RNA"/>
</dbReference>
<gene>
    <name evidence="2" type="ORF">TSPGSL018_7728</name>
</gene>
<evidence type="ECO:0000256" key="1">
    <source>
        <dbReference type="SAM" id="SignalP"/>
    </source>
</evidence>
<feature type="signal peptide" evidence="1">
    <location>
        <begin position="1"/>
        <end position="19"/>
    </location>
</feature>